<name>A0A6M4RGY1_9CNID</name>
<accession>A0A6M4RGY1</accession>
<dbReference type="InterPro" id="IPR004860">
    <property type="entry name" value="LAGLIDADG_dom"/>
</dbReference>
<dbReference type="GO" id="GO:0005739">
    <property type="term" value="C:mitochondrion"/>
    <property type="evidence" value="ECO:0007669"/>
    <property type="project" value="UniProtKB-ARBA"/>
</dbReference>
<evidence type="ECO:0000259" key="1">
    <source>
        <dbReference type="Pfam" id="PF00961"/>
    </source>
</evidence>
<organism evidence="2">
    <name type="scientific">Phanopathes sp. NB-2020</name>
    <dbReference type="NCBI Taxonomy" id="2733772"/>
    <lineage>
        <taxon>Eukaryota</taxon>
        <taxon>Metazoa</taxon>
        <taxon>Cnidaria</taxon>
        <taxon>Anthozoa</taxon>
        <taxon>Hexacorallia</taxon>
        <taxon>Antipatharia</taxon>
        <taxon>Aphanipathidae</taxon>
        <taxon>Phanopathes</taxon>
    </lineage>
</organism>
<protein>
    <submittedName>
        <fullName evidence="2">Homing endonuclease</fullName>
    </submittedName>
</protein>
<dbReference type="InterPro" id="IPR027434">
    <property type="entry name" value="Homing_endonucl"/>
</dbReference>
<geneLocation type="mitochondrion" evidence="2"/>
<dbReference type="EMBL" id="MT318852">
    <property type="protein sequence ID" value="QJS34591.1"/>
    <property type="molecule type" value="Genomic_DNA"/>
</dbReference>
<reference evidence="2" key="1">
    <citation type="submission" date="2020-04" db="EMBL/GenBank/DDBJ databases">
        <title>Phylogenetics and mitogenome organisation in black corals (Anthozoa: Hexacorallia: Antipatharia): An order-wide survey inferred from complete mitochondrial genomes.</title>
        <authorList>
            <person name="Barrett N.J."/>
            <person name="Hogan R."/>
            <person name="Allcock L."/>
            <person name="Molodtsova T.N."/>
            <person name="Hopkins K.P."/>
            <person name="Wheeler A.J."/>
            <person name="Yesson C."/>
        </authorList>
    </citation>
    <scope>NUCLEOTIDE SEQUENCE</scope>
</reference>
<feature type="domain" description="Homing endonuclease LAGLIDADG" evidence="1">
    <location>
        <begin position="16"/>
        <end position="72"/>
    </location>
</feature>
<keyword evidence="2" id="KW-0255">Endonuclease</keyword>
<dbReference type="PANTHER" id="PTHR36181">
    <property type="entry name" value="INTRON-ENCODED ENDONUCLEASE AI3-RELATED"/>
    <property type="match status" value="1"/>
</dbReference>
<dbReference type="SUPFAM" id="SSF55608">
    <property type="entry name" value="Homing endonucleases"/>
    <property type="match status" value="2"/>
</dbReference>
<dbReference type="GO" id="GO:0004519">
    <property type="term" value="F:endonuclease activity"/>
    <property type="evidence" value="ECO:0007669"/>
    <property type="project" value="UniProtKB-KW"/>
</dbReference>
<feature type="domain" description="Homing endonuclease LAGLIDADG" evidence="1">
    <location>
        <begin position="203"/>
        <end position="312"/>
    </location>
</feature>
<proteinExistence type="predicted"/>
<dbReference type="Pfam" id="PF00961">
    <property type="entry name" value="LAGLIDADG_1"/>
    <property type="match status" value="2"/>
</dbReference>
<evidence type="ECO:0000313" key="2">
    <source>
        <dbReference type="EMBL" id="QJS34591.1"/>
    </source>
</evidence>
<dbReference type="PANTHER" id="PTHR36181:SF2">
    <property type="entry name" value="INTRON-ENCODED ENDONUCLEASE AI3-RELATED"/>
    <property type="match status" value="1"/>
</dbReference>
<dbReference type="Gene3D" id="3.10.28.10">
    <property type="entry name" value="Homing endonucleases"/>
    <property type="match status" value="2"/>
</dbReference>
<keyword evidence="2" id="KW-0378">Hydrolase</keyword>
<keyword evidence="2" id="KW-0496">Mitochondrion</keyword>
<dbReference type="InterPro" id="IPR051289">
    <property type="entry name" value="LAGLIDADG_Endonuclease"/>
</dbReference>
<keyword evidence="2" id="KW-0540">Nuclease</keyword>
<sequence length="326" mass="37656">MPYPQNFKDSKDFQWLLGFIEAESSFYVSKRKFYSEEGFRVTLSIPQPFKKTQILYYIKRLFTFGHIRTTNVVGHSQSQLKLGSSNMGFSYDWRFISSNLESLESPLSTYYITNKKYLSCVLFVLKRGAPAPSIYPKGGMETLKCYDYNNILRALTILKKKERPYLIEKIGDALKRGKERPLGSCLNYCLKSAKDGFFEEWFVGFSDGEGAFIISSRSRAGYEIKGWSHGGPYKNFKKIILSFVITRKTKTSSPLEQLKVNLLGSLDLTFNMKGSIYVWEISNKKALAQIKILFKKRSLQTKKKVEFVKWCKSLNYVIEGRPRSIN</sequence>
<dbReference type="AlphaFoldDB" id="A0A6M4RGY1"/>